<feature type="region of interest" description="Disordered" evidence="1">
    <location>
        <begin position="24"/>
        <end position="57"/>
    </location>
</feature>
<keyword evidence="2" id="KW-0732">Signal</keyword>
<feature type="domain" description="Solute-binding protein family 5" evidence="3">
    <location>
        <begin position="111"/>
        <end position="494"/>
    </location>
</feature>
<dbReference type="GO" id="GO:0042597">
    <property type="term" value="C:periplasmic space"/>
    <property type="evidence" value="ECO:0007669"/>
    <property type="project" value="UniProtKB-ARBA"/>
</dbReference>
<dbReference type="Gene3D" id="3.40.190.10">
    <property type="entry name" value="Periplasmic binding protein-like II"/>
    <property type="match status" value="1"/>
</dbReference>
<protein>
    <submittedName>
        <fullName evidence="4">ABC transporter</fullName>
    </submittedName>
</protein>
<evidence type="ECO:0000313" key="4">
    <source>
        <dbReference type="EMBL" id="BCJ33115.1"/>
    </source>
</evidence>
<dbReference type="Gene3D" id="3.10.105.10">
    <property type="entry name" value="Dipeptide-binding Protein, Domain 3"/>
    <property type="match status" value="1"/>
</dbReference>
<dbReference type="GO" id="GO:0043190">
    <property type="term" value="C:ATP-binding cassette (ABC) transporter complex"/>
    <property type="evidence" value="ECO:0007669"/>
    <property type="project" value="InterPro"/>
</dbReference>
<dbReference type="Proteomes" id="UP000611640">
    <property type="component" value="Chromosome"/>
</dbReference>
<evidence type="ECO:0000259" key="3">
    <source>
        <dbReference type="Pfam" id="PF00496"/>
    </source>
</evidence>
<proteinExistence type="predicted"/>
<dbReference type="RefSeq" id="WP_203960057.1">
    <property type="nucleotide sequence ID" value="NZ_AP023355.1"/>
</dbReference>
<evidence type="ECO:0000256" key="1">
    <source>
        <dbReference type="SAM" id="MobiDB-lite"/>
    </source>
</evidence>
<organism evidence="4 5">
    <name type="scientific">Actinocatenispora thailandica</name>
    <dbReference type="NCBI Taxonomy" id="227318"/>
    <lineage>
        <taxon>Bacteria</taxon>
        <taxon>Bacillati</taxon>
        <taxon>Actinomycetota</taxon>
        <taxon>Actinomycetes</taxon>
        <taxon>Micromonosporales</taxon>
        <taxon>Micromonosporaceae</taxon>
        <taxon>Actinocatenispora</taxon>
    </lineage>
</organism>
<feature type="signal peptide" evidence="2">
    <location>
        <begin position="1"/>
        <end position="21"/>
    </location>
</feature>
<dbReference type="CDD" id="cd08506">
    <property type="entry name" value="PBP2_clavulanate_OppA2"/>
    <property type="match status" value="1"/>
</dbReference>
<dbReference type="SUPFAM" id="SSF53850">
    <property type="entry name" value="Periplasmic binding protein-like II"/>
    <property type="match status" value="1"/>
</dbReference>
<dbReference type="PANTHER" id="PTHR30290:SF83">
    <property type="entry name" value="ABC TRANSPORTER SUBSTRATE-BINDING PROTEIN"/>
    <property type="match status" value="1"/>
</dbReference>
<dbReference type="EMBL" id="AP023355">
    <property type="protein sequence ID" value="BCJ33115.1"/>
    <property type="molecule type" value="Genomic_DNA"/>
</dbReference>
<dbReference type="InterPro" id="IPR030678">
    <property type="entry name" value="Peptide/Ni-bd"/>
</dbReference>
<sequence length="582" mass="63092">MRQRMAVAVLGAVALTASVAACSKNTGTDASTQSKHKPQSSTIAMDPKDSLGPAKPVPGAVRGGTFHYLEESDFEHLDPQRNYVVDAMSMDQLYIRTLTMFSETGDGKLTLVGDLATTPGKDVKGDCTQWRYTLKDGLKYEDGSPITAADVAYGVARSFSPTLGEGPTYIQRWLANSDDYNATYKGPYDGGAKTPPGVTVDGAKTITFTFAKPQCDLPFAASLGTTAPVPPSKDTGTKYDRRPFASGPYKIDKYLRGTSLTLVRNKYWDPKTDAVRHDYFDKLVAEFGPDNVQQTNRVIASNGDDAYATQYENVPASLLPKVTGDASIKKRMVQGLSPFVSYLAINTQRVTDLNTRKALNYALDRGAYLQARGGNLTGQPATSLESPLTIGYQKYDAYPGGVHGDPAKAKQLLGGKKPKLVYAYSNISANQATAVVIKNSLERAGFQIVLKPVDSSNYYDNIGTKTNPYDLYINTWAADWPSGSSIIAPLFNGNTIRAKGNKDYSYLNEPDVNAQIEKLVAQHAEEAAPAWAKLDETIMTKYAPVVPIINTSNVTLSGTKCKNVVLSQVLGTPIFYNVYLTT</sequence>
<dbReference type="GO" id="GO:1904680">
    <property type="term" value="F:peptide transmembrane transporter activity"/>
    <property type="evidence" value="ECO:0007669"/>
    <property type="project" value="TreeGrafter"/>
</dbReference>
<dbReference type="PROSITE" id="PS51257">
    <property type="entry name" value="PROKAR_LIPOPROTEIN"/>
    <property type="match status" value="1"/>
</dbReference>
<dbReference type="Pfam" id="PF00496">
    <property type="entry name" value="SBP_bac_5"/>
    <property type="match status" value="1"/>
</dbReference>
<dbReference type="InterPro" id="IPR000914">
    <property type="entry name" value="SBP_5_dom"/>
</dbReference>
<dbReference type="PANTHER" id="PTHR30290">
    <property type="entry name" value="PERIPLASMIC BINDING COMPONENT OF ABC TRANSPORTER"/>
    <property type="match status" value="1"/>
</dbReference>
<keyword evidence="5" id="KW-1185">Reference proteome</keyword>
<feature type="compositionally biased region" description="Polar residues" evidence="1">
    <location>
        <begin position="24"/>
        <end position="43"/>
    </location>
</feature>
<reference evidence="4 5" key="1">
    <citation type="submission" date="2020-08" db="EMBL/GenBank/DDBJ databases">
        <title>Whole genome shotgun sequence of Actinocatenispora thailandica NBRC 105041.</title>
        <authorList>
            <person name="Komaki H."/>
            <person name="Tamura T."/>
        </authorList>
    </citation>
    <scope>NUCLEOTIDE SEQUENCE [LARGE SCALE GENOMIC DNA]</scope>
    <source>
        <strain evidence="4 5">NBRC 105041</strain>
    </source>
</reference>
<evidence type="ECO:0000256" key="2">
    <source>
        <dbReference type="SAM" id="SignalP"/>
    </source>
</evidence>
<dbReference type="PIRSF" id="PIRSF002741">
    <property type="entry name" value="MppA"/>
    <property type="match status" value="1"/>
</dbReference>
<dbReference type="KEGG" id="atl:Athai_06180"/>
<gene>
    <name evidence="4" type="ORF">Athai_06180</name>
</gene>
<accession>A0A7R7DJZ6</accession>
<evidence type="ECO:0000313" key="5">
    <source>
        <dbReference type="Proteomes" id="UP000611640"/>
    </source>
</evidence>
<name>A0A7R7DJZ6_9ACTN</name>
<dbReference type="InterPro" id="IPR039424">
    <property type="entry name" value="SBP_5"/>
</dbReference>
<dbReference type="AlphaFoldDB" id="A0A7R7DJZ6"/>
<dbReference type="GO" id="GO:0015833">
    <property type="term" value="P:peptide transport"/>
    <property type="evidence" value="ECO:0007669"/>
    <property type="project" value="TreeGrafter"/>
</dbReference>
<feature type="chain" id="PRO_5038883649" evidence="2">
    <location>
        <begin position="22"/>
        <end position="582"/>
    </location>
</feature>